<accession>A0AAD7MPS3</accession>
<reference evidence="2" key="1">
    <citation type="submission" date="2023-03" db="EMBL/GenBank/DDBJ databases">
        <title>Massive genome expansion in bonnet fungi (Mycena s.s.) driven by repeated elements and novel gene families across ecological guilds.</title>
        <authorList>
            <consortium name="Lawrence Berkeley National Laboratory"/>
            <person name="Harder C.B."/>
            <person name="Miyauchi S."/>
            <person name="Viragh M."/>
            <person name="Kuo A."/>
            <person name="Thoen E."/>
            <person name="Andreopoulos B."/>
            <person name="Lu D."/>
            <person name="Skrede I."/>
            <person name="Drula E."/>
            <person name="Henrissat B."/>
            <person name="Morin E."/>
            <person name="Kohler A."/>
            <person name="Barry K."/>
            <person name="LaButti K."/>
            <person name="Morin E."/>
            <person name="Salamov A."/>
            <person name="Lipzen A."/>
            <person name="Mereny Z."/>
            <person name="Hegedus B."/>
            <person name="Baldrian P."/>
            <person name="Stursova M."/>
            <person name="Weitz H."/>
            <person name="Taylor A."/>
            <person name="Grigoriev I.V."/>
            <person name="Nagy L.G."/>
            <person name="Martin F."/>
            <person name="Kauserud H."/>
        </authorList>
    </citation>
    <scope>NUCLEOTIDE SEQUENCE</scope>
    <source>
        <strain evidence="2">CBHHK188m</strain>
    </source>
</reference>
<name>A0AAD7MPS3_9AGAR</name>
<organism evidence="2 3">
    <name type="scientific">Mycena maculata</name>
    <dbReference type="NCBI Taxonomy" id="230809"/>
    <lineage>
        <taxon>Eukaryota</taxon>
        <taxon>Fungi</taxon>
        <taxon>Dikarya</taxon>
        <taxon>Basidiomycota</taxon>
        <taxon>Agaricomycotina</taxon>
        <taxon>Agaricomycetes</taxon>
        <taxon>Agaricomycetidae</taxon>
        <taxon>Agaricales</taxon>
        <taxon>Marasmiineae</taxon>
        <taxon>Mycenaceae</taxon>
        <taxon>Mycena</taxon>
    </lineage>
</organism>
<dbReference type="AlphaFoldDB" id="A0AAD7MPS3"/>
<evidence type="ECO:0000313" key="2">
    <source>
        <dbReference type="EMBL" id="KAJ7727306.1"/>
    </source>
</evidence>
<comment type="caution">
    <text evidence="2">The sequence shown here is derived from an EMBL/GenBank/DDBJ whole genome shotgun (WGS) entry which is preliminary data.</text>
</comment>
<sequence length="240" mass="26990">MEDLALVRGGPMRSLGTDVAPSPRRLIPLKRLRMINIGEWPSASTIARLLSHLSLPRKTEMYIWGNVLRDQEDIGSLLPSDTSHLLFLQNIREWFCIRQTDPTYIAFKLIAVCNGTLHTIGSFYISQITPSAVSRFPLSKVRSLTLREDATQFRRLRVSEWRAMLGLLPALRACRRISAEHESIDIISAASPTVPPIPTQCPPSQLHSRRGSMSRVKDSRNHRGARSSRLAHLHSGSRAQ</sequence>
<evidence type="ECO:0000256" key="1">
    <source>
        <dbReference type="SAM" id="MobiDB-lite"/>
    </source>
</evidence>
<keyword evidence="3" id="KW-1185">Reference proteome</keyword>
<dbReference type="EMBL" id="JARJLG010000213">
    <property type="protein sequence ID" value="KAJ7727306.1"/>
    <property type="molecule type" value="Genomic_DNA"/>
</dbReference>
<dbReference type="Proteomes" id="UP001215280">
    <property type="component" value="Unassembled WGS sequence"/>
</dbReference>
<protein>
    <submittedName>
        <fullName evidence="2">Uncharacterized protein</fullName>
    </submittedName>
</protein>
<feature type="compositionally biased region" description="Basic residues" evidence="1">
    <location>
        <begin position="222"/>
        <end position="232"/>
    </location>
</feature>
<proteinExistence type="predicted"/>
<gene>
    <name evidence="2" type="ORF">DFH07DRAFT_232408</name>
</gene>
<feature type="region of interest" description="Disordered" evidence="1">
    <location>
        <begin position="194"/>
        <end position="240"/>
    </location>
</feature>
<evidence type="ECO:0000313" key="3">
    <source>
        <dbReference type="Proteomes" id="UP001215280"/>
    </source>
</evidence>